<dbReference type="GO" id="GO:0008412">
    <property type="term" value="F:4-hydroxybenzoate polyprenyltransferase activity"/>
    <property type="evidence" value="ECO:0007669"/>
    <property type="project" value="TreeGrafter"/>
</dbReference>
<reference evidence="9" key="1">
    <citation type="submission" date="2018-05" db="EMBL/GenBank/DDBJ databases">
        <authorList>
            <person name="Lanie J.A."/>
            <person name="Ng W.-L."/>
            <person name="Kazmierczak K.M."/>
            <person name="Andrzejewski T.M."/>
            <person name="Davidsen T.M."/>
            <person name="Wayne K.J."/>
            <person name="Tettelin H."/>
            <person name="Glass J.I."/>
            <person name="Rusch D."/>
            <person name="Podicherti R."/>
            <person name="Tsui H.-C.T."/>
            <person name="Winkler M.E."/>
        </authorList>
    </citation>
    <scope>NUCLEOTIDE SEQUENCE</scope>
</reference>
<organism evidence="9">
    <name type="scientific">marine metagenome</name>
    <dbReference type="NCBI Taxonomy" id="408172"/>
    <lineage>
        <taxon>unclassified sequences</taxon>
        <taxon>metagenomes</taxon>
        <taxon>ecological metagenomes</taxon>
    </lineage>
</organism>
<evidence type="ECO:0000256" key="5">
    <source>
        <dbReference type="ARBA" id="ARBA00022692"/>
    </source>
</evidence>
<dbReference type="FunFam" id="1.10.357.140:FF:000008">
    <property type="entry name" value="4-hydroxybenzoate octaprenyltransferase"/>
    <property type="match status" value="1"/>
</dbReference>
<evidence type="ECO:0000256" key="8">
    <source>
        <dbReference type="SAM" id="Phobius"/>
    </source>
</evidence>
<dbReference type="PROSITE" id="PS00943">
    <property type="entry name" value="UBIA"/>
    <property type="match status" value="1"/>
</dbReference>
<comment type="similarity">
    <text evidence="3">Belongs to the UbiA prenyltransferase family.</text>
</comment>
<evidence type="ECO:0000256" key="4">
    <source>
        <dbReference type="ARBA" id="ARBA00022679"/>
    </source>
</evidence>
<dbReference type="GO" id="GO:0005886">
    <property type="term" value="C:plasma membrane"/>
    <property type="evidence" value="ECO:0007669"/>
    <property type="project" value="TreeGrafter"/>
</dbReference>
<comment type="subcellular location">
    <subcellularLocation>
        <location evidence="2">Membrane</location>
        <topology evidence="2">Multi-pass membrane protein</topology>
    </subcellularLocation>
</comment>
<dbReference type="InterPro" id="IPR000537">
    <property type="entry name" value="UbiA_prenyltransferase"/>
</dbReference>
<gene>
    <name evidence="9" type="ORF">METZ01_LOCUS12938</name>
</gene>
<feature type="transmembrane region" description="Helical" evidence="8">
    <location>
        <begin position="120"/>
        <end position="137"/>
    </location>
</feature>
<dbReference type="Gene3D" id="1.10.357.140">
    <property type="entry name" value="UbiA prenyltransferase"/>
    <property type="match status" value="1"/>
</dbReference>
<dbReference type="Gene3D" id="1.20.120.1780">
    <property type="entry name" value="UbiA prenyltransferase"/>
    <property type="match status" value="1"/>
</dbReference>
<feature type="transmembrane region" description="Helical" evidence="8">
    <location>
        <begin position="230"/>
        <end position="253"/>
    </location>
</feature>
<dbReference type="AlphaFoldDB" id="A0A381P0Q9"/>
<dbReference type="NCBIfam" id="TIGR01474">
    <property type="entry name" value="ubiA_proteo"/>
    <property type="match status" value="1"/>
</dbReference>
<evidence type="ECO:0000256" key="3">
    <source>
        <dbReference type="ARBA" id="ARBA00005985"/>
    </source>
</evidence>
<feature type="transmembrane region" description="Helical" evidence="8">
    <location>
        <begin position="93"/>
        <end position="114"/>
    </location>
</feature>
<feature type="transmembrane region" description="Helical" evidence="8">
    <location>
        <begin position="200"/>
        <end position="224"/>
    </location>
</feature>
<keyword evidence="4" id="KW-0808">Transferase</keyword>
<dbReference type="FunFam" id="1.20.120.1780:FF:000001">
    <property type="entry name" value="4-hydroxybenzoate octaprenyltransferase"/>
    <property type="match status" value="1"/>
</dbReference>
<dbReference type="CDD" id="cd13959">
    <property type="entry name" value="PT_UbiA_COQ2"/>
    <property type="match status" value="1"/>
</dbReference>
<evidence type="ECO:0000313" key="9">
    <source>
        <dbReference type="EMBL" id="SUZ60084.1"/>
    </source>
</evidence>
<dbReference type="InterPro" id="IPR030470">
    <property type="entry name" value="UbiA_prenylTrfase_CS"/>
</dbReference>
<evidence type="ECO:0000256" key="7">
    <source>
        <dbReference type="ARBA" id="ARBA00023136"/>
    </source>
</evidence>
<keyword evidence="6 8" id="KW-1133">Transmembrane helix</keyword>
<name>A0A381P0Q9_9ZZZZ</name>
<dbReference type="HAMAP" id="MF_01635">
    <property type="entry name" value="UbiA"/>
    <property type="match status" value="1"/>
</dbReference>
<evidence type="ECO:0000256" key="2">
    <source>
        <dbReference type="ARBA" id="ARBA00004141"/>
    </source>
</evidence>
<feature type="transmembrane region" description="Helical" evidence="8">
    <location>
        <begin position="169"/>
        <end position="188"/>
    </location>
</feature>
<dbReference type="Pfam" id="PF01040">
    <property type="entry name" value="UbiA"/>
    <property type="match status" value="1"/>
</dbReference>
<accession>A0A381P0Q9</accession>
<dbReference type="InterPro" id="IPR006370">
    <property type="entry name" value="HB_polyprenyltransferase-like"/>
</dbReference>
<proteinExistence type="inferred from homology"/>
<evidence type="ECO:0008006" key="10">
    <source>
        <dbReference type="Google" id="ProtNLM"/>
    </source>
</evidence>
<dbReference type="GO" id="GO:0006744">
    <property type="term" value="P:ubiquinone biosynthetic process"/>
    <property type="evidence" value="ECO:0007669"/>
    <property type="project" value="TreeGrafter"/>
</dbReference>
<dbReference type="EMBL" id="UINC01000718">
    <property type="protein sequence ID" value="SUZ60084.1"/>
    <property type="molecule type" value="Genomic_DNA"/>
</dbReference>
<feature type="transmembrane region" description="Helical" evidence="8">
    <location>
        <begin position="25"/>
        <end position="45"/>
    </location>
</feature>
<comment type="cofactor">
    <cofactor evidence="1">
        <name>Mg(2+)</name>
        <dbReference type="ChEBI" id="CHEBI:18420"/>
    </cofactor>
</comment>
<sequence length="290" mass="32082">MAEIEHKLFSSANHYINITRLDRPIGIYLLLWPTLWSLWLTAGGWPAPKLLLVFVVGVVVMRSAGCVMNDIADRNIDPFVERTKNRPLASGAMTVKQAWVLFAGLIVVAFFLVLQLNIRSVAFAFGGLALTIFYPFCKRLFAAPQLILGLAFSWGVPMVFAATNTAFDLAFYVLWLGTALWILLYDTFYAMVDQADDARLGVYSTAILFGSYTKLITGFLQLGVLSLLGLVGHLFGLGDLFYLSILAAAVLFIRQQLLIRNKKPEACLKAFLENNYIGGIIFLGIVVNGL</sequence>
<dbReference type="InterPro" id="IPR039653">
    <property type="entry name" value="Prenyltransferase"/>
</dbReference>
<keyword evidence="5 8" id="KW-0812">Transmembrane</keyword>
<evidence type="ECO:0000256" key="1">
    <source>
        <dbReference type="ARBA" id="ARBA00001946"/>
    </source>
</evidence>
<dbReference type="PANTHER" id="PTHR11048:SF28">
    <property type="entry name" value="4-HYDROXYBENZOATE POLYPRENYLTRANSFERASE, MITOCHONDRIAL"/>
    <property type="match status" value="1"/>
</dbReference>
<dbReference type="PANTHER" id="PTHR11048">
    <property type="entry name" value="PRENYLTRANSFERASES"/>
    <property type="match status" value="1"/>
</dbReference>
<protein>
    <recommendedName>
        <fullName evidence="10">4-hydroxybenzoate polyprenyltransferase</fullName>
    </recommendedName>
</protein>
<keyword evidence="7 8" id="KW-0472">Membrane</keyword>
<evidence type="ECO:0000256" key="6">
    <source>
        <dbReference type="ARBA" id="ARBA00022989"/>
    </source>
</evidence>
<dbReference type="InterPro" id="IPR044878">
    <property type="entry name" value="UbiA_sf"/>
</dbReference>